<evidence type="ECO:0000256" key="5">
    <source>
        <dbReference type="HAMAP-Rule" id="MF_01114"/>
    </source>
</evidence>
<dbReference type="InterPro" id="IPR053926">
    <property type="entry name" value="RecX_HTH_1st"/>
</dbReference>
<feature type="domain" description="RecX third three-helical" evidence="8">
    <location>
        <begin position="210"/>
        <end position="253"/>
    </location>
</feature>
<dbReference type="EMBL" id="SCWD01000004">
    <property type="protein sequence ID" value="TDM00759.1"/>
    <property type="molecule type" value="Genomic_DNA"/>
</dbReference>
<name>A0A9Q8FPV8_9STAP</name>
<dbReference type="InterPro" id="IPR036388">
    <property type="entry name" value="WH-like_DNA-bd_sf"/>
</dbReference>
<keyword evidence="6" id="KW-0175">Coiled coil</keyword>
<comment type="caution">
    <text evidence="10">The sequence shown here is derived from an EMBL/GenBank/DDBJ whole genome shotgun (WGS) entry which is preliminary data.</text>
</comment>
<feature type="coiled-coil region" evidence="6">
    <location>
        <begin position="207"/>
        <end position="234"/>
    </location>
</feature>
<evidence type="ECO:0000256" key="2">
    <source>
        <dbReference type="ARBA" id="ARBA00009695"/>
    </source>
</evidence>
<dbReference type="OrthoDB" id="5421057at2"/>
<proteinExistence type="inferred from homology"/>
<evidence type="ECO:0000259" key="8">
    <source>
        <dbReference type="Pfam" id="PF21981"/>
    </source>
</evidence>
<dbReference type="PANTHER" id="PTHR33602">
    <property type="entry name" value="REGULATORY PROTEIN RECX FAMILY PROTEIN"/>
    <property type="match status" value="1"/>
</dbReference>
<evidence type="ECO:0000313" key="11">
    <source>
        <dbReference type="Proteomes" id="UP000295280"/>
    </source>
</evidence>
<feature type="domain" description="RecX second three-helical" evidence="7">
    <location>
        <begin position="110"/>
        <end position="146"/>
    </location>
</feature>
<organism evidence="10 11">
    <name type="scientific">Macrococcus carouselicus</name>
    <dbReference type="NCBI Taxonomy" id="69969"/>
    <lineage>
        <taxon>Bacteria</taxon>
        <taxon>Bacillati</taxon>
        <taxon>Bacillota</taxon>
        <taxon>Bacilli</taxon>
        <taxon>Bacillales</taxon>
        <taxon>Staphylococcaceae</taxon>
        <taxon>Macrococcus</taxon>
    </lineage>
</organism>
<dbReference type="Pfam" id="PF02631">
    <property type="entry name" value="RecX_HTH2"/>
    <property type="match status" value="1"/>
</dbReference>
<feature type="domain" description="RecX first three-helical" evidence="9">
    <location>
        <begin position="61"/>
        <end position="100"/>
    </location>
</feature>
<comment type="similarity">
    <text evidence="2 5">Belongs to the RecX family.</text>
</comment>
<dbReference type="InterPro" id="IPR003783">
    <property type="entry name" value="Regulatory_RecX"/>
</dbReference>
<sequence length="263" mass="30886">MKITKIEVQKNNKDRFNLYIDGDFNMGIDSATYVKFNLKKDDVLTKERLQAIKAYDDYRRAINSAVIYLSYKKRTEKEIRDYLKKAEVSEEVIQDVIKYCYDNRYIDHDDYARSLMNTMLNTTDKGPDVFRQKLFDKGIERAIIDEYYDNYTEEITAERMEKLIQKQLKRHQGKTSSYMAAQKTIQTLVQKGYNLNNITPYLAASDITDTDALQKELEKQVNRLSRKASGYELRTKVITALMRKGFKYDEINASLKESGIEDE</sequence>
<protein>
    <recommendedName>
        <fullName evidence="3 5">Regulatory protein RecX</fullName>
    </recommendedName>
</protein>
<dbReference type="Pfam" id="PF21982">
    <property type="entry name" value="RecX_HTH1"/>
    <property type="match status" value="1"/>
</dbReference>
<evidence type="ECO:0000256" key="1">
    <source>
        <dbReference type="ARBA" id="ARBA00004496"/>
    </source>
</evidence>
<evidence type="ECO:0000256" key="3">
    <source>
        <dbReference type="ARBA" id="ARBA00018111"/>
    </source>
</evidence>
<dbReference type="InterPro" id="IPR053924">
    <property type="entry name" value="RecX_HTH_2nd"/>
</dbReference>
<keyword evidence="4 5" id="KW-0963">Cytoplasm</keyword>
<evidence type="ECO:0000256" key="4">
    <source>
        <dbReference type="ARBA" id="ARBA00022490"/>
    </source>
</evidence>
<evidence type="ECO:0000256" key="6">
    <source>
        <dbReference type="SAM" id="Coils"/>
    </source>
</evidence>
<evidence type="ECO:0000313" key="10">
    <source>
        <dbReference type="EMBL" id="TDM00759.1"/>
    </source>
</evidence>
<dbReference type="AlphaFoldDB" id="A0A9Q8FPV8"/>
<dbReference type="InterPro" id="IPR053925">
    <property type="entry name" value="RecX_HTH_3rd"/>
</dbReference>
<reference evidence="10 11" key="1">
    <citation type="submission" date="2019-01" db="EMBL/GenBank/DDBJ databases">
        <title>Draft genome sequences of the type strains of six Macrococcus species.</title>
        <authorList>
            <person name="Mazhar S."/>
            <person name="Altermann E."/>
            <person name="Hill C."/>
            <person name="Mcauliffe O."/>
        </authorList>
    </citation>
    <scope>NUCLEOTIDE SEQUENCE [LARGE SCALE GENOMIC DNA]</scope>
    <source>
        <strain evidence="10 11">ATCC 51828</strain>
    </source>
</reference>
<keyword evidence="11" id="KW-1185">Reference proteome</keyword>
<dbReference type="Pfam" id="PF21981">
    <property type="entry name" value="RecX_HTH3"/>
    <property type="match status" value="1"/>
</dbReference>
<dbReference type="PANTHER" id="PTHR33602:SF1">
    <property type="entry name" value="REGULATORY PROTEIN RECX FAMILY PROTEIN"/>
    <property type="match status" value="1"/>
</dbReference>
<dbReference type="GO" id="GO:0006282">
    <property type="term" value="P:regulation of DNA repair"/>
    <property type="evidence" value="ECO:0007669"/>
    <property type="project" value="UniProtKB-UniRule"/>
</dbReference>
<comment type="subcellular location">
    <subcellularLocation>
        <location evidence="1 5">Cytoplasm</location>
    </subcellularLocation>
</comment>
<dbReference type="NCBIfam" id="NF010733">
    <property type="entry name" value="PRK14135.1"/>
    <property type="match status" value="1"/>
</dbReference>
<dbReference type="GO" id="GO:0005737">
    <property type="term" value="C:cytoplasm"/>
    <property type="evidence" value="ECO:0007669"/>
    <property type="project" value="UniProtKB-SubCell"/>
</dbReference>
<dbReference type="Proteomes" id="UP000295280">
    <property type="component" value="Unassembled WGS sequence"/>
</dbReference>
<dbReference type="RefSeq" id="WP_133418255.1">
    <property type="nucleotide sequence ID" value="NZ_SCWD01000004.1"/>
</dbReference>
<accession>A0A9Q8FPV8</accession>
<gene>
    <name evidence="5 10" type="primary">recX</name>
    <name evidence="10" type="ORF">ERX40_09460</name>
</gene>
<dbReference type="Gene3D" id="1.10.10.10">
    <property type="entry name" value="Winged helix-like DNA-binding domain superfamily/Winged helix DNA-binding domain"/>
    <property type="match status" value="4"/>
</dbReference>
<evidence type="ECO:0000259" key="9">
    <source>
        <dbReference type="Pfam" id="PF21982"/>
    </source>
</evidence>
<comment type="function">
    <text evidence="5">Modulates RecA activity.</text>
</comment>
<evidence type="ECO:0000259" key="7">
    <source>
        <dbReference type="Pfam" id="PF02631"/>
    </source>
</evidence>
<dbReference type="HAMAP" id="MF_01114">
    <property type="entry name" value="RecX"/>
    <property type="match status" value="1"/>
</dbReference>